<protein>
    <submittedName>
        <fullName evidence="1">Uncharacterized protein</fullName>
    </submittedName>
</protein>
<dbReference type="EMBL" id="JASBNA010000012">
    <property type="protein sequence ID" value="KAK7687819.1"/>
    <property type="molecule type" value="Genomic_DNA"/>
</dbReference>
<organism evidence="1 2">
    <name type="scientific">Cerrena zonata</name>
    <dbReference type="NCBI Taxonomy" id="2478898"/>
    <lineage>
        <taxon>Eukaryota</taxon>
        <taxon>Fungi</taxon>
        <taxon>Dikarya</taxon>
        <taxon>Basidiomycota</taxon>
        <taxon>Agaricomycotina</taxon>
        <taxon>Agaricomycetes</taxon>
        <taxon>Polyporales</taxon>
        <taxon>Cerrenaceae</taxon>
        <taxon>Cerrena</taxon>
    </lineage>
</organism>
<comment type="caution">
    <text evidence="1">The sequence shown here is derived from an EMBL/GenBank/DDBJ whole genome shotgun (WGS) entry which is preliminary data.</text>
</comment>
<dbReference type="Proteomes" id="UP001385951">
    <property type="component" value="Unassembled WGS sequence"/>
</dbReference>
<gene>
    <name evidence="1" type="ORF">QCA50_009038</name>
</gene>
<evidence type="ECO:0000313" key="2">
    <source>
        <dbReference type="Proteomes" id="UP001385951"/>
    </source>
</evidence>
<keyword evidence="2" id="KW-1185">Reference proteome</keyword>
<evidence type="ECO:0000313" key="1">
    <source>
        <dbReference type="EMBL" id="KAK7687819.1"/>
    </source>
</evidence>
<reference evidence="1 2" key="1">
    <citation type="submission" date="2022-09" db="EMBL/GenBank/DDBJ databases">
        <authorList>
            <person name="Palmer J.M."/>
        </authorList>
    </citation>
    <scope>NUCLEOTIDE SEQUENCE [LARGE SCALE GENOMIC DNA]</scope>
    <source>
        <strain evidence="1 2">DSM 7382</strain>
    </source>
</reference>
<dbReference type="AlphaFoldDB" id="A0AAW0GCG2"/>
<sequence length="101" mass="11347">MSFRRDPKLRPSLTHILRPVRYTMKYSRVNTLASLLPVLFAYVRAETHTVVLDNRCNFGTPVLIGSDGTLLSEGGNFTINGPSEPVLIAFLKTRMYIPEPP</sequence>
<name>A0AAW0GCG2_9APHY</name>
<accession>A0AAW0GCG2</accession>
<proteinExistence type="predicted"/>